<dbReference type="EMBL" id="JAVFWL010000005">
    <property type="protein sequence ID" value="KAK6755964.1"/>
    <property type="molecule type" value="Genomic_DNA"/>
</dbReference>
<evidence type="ECO:0000256" key="1">
    <source>
        <dbReference type="SAM" id="Coils"/>
    </source>
</evidence>
<keyword evidence="1" id="KW-0175">Coiled coil</keyword>
<evidence type="ECO:0000313" key="4">
    <source>
        <dbReference type="EMBL" id="KAK6755964.1"/>
    </source>
</evidence>
<evidence type="ECO:0000259" key="3">
    <source>
        <dbReference type="Pfam" id="PF26583"/>
    </source>
</evidence>
<keyword evidence="5" id="KW-1185">Reference proteome</keyword>
<dbReference type="InterPro" id="IPR051412">
    <property type="entry name" value="Formin_Homology_Diaphanous_sf"/>
</dbReference>
<feature type="domain" description="YLPM1-like spectrin repeat" evidence="3">
    <location>
        <begin position="62"/>
        <end position="130"/>
    </location>
</feature>
<evidence type="ECO:0000313" key="5">
    <source>
        <dbReference type="Proteomes" id="UP001303046"/>
    </source>
</evidence>
<feature type="region of interest" description="Disordered" evidence="2">
    <location>
        <begin position="241"/>
        <end position="266"/>
    </location>
</feature>
<comment type="caution">
    <text evidence="4">The sequence shown here is derived from an EMBL/GenBank/DDBJ whole genome shotgun (WGS) entry which is preliminary data.</text>
</comment>
<feature type="coiled-coil region" evidence="1">
    <location>
        <begin position="64"/>
        <end position="192"/>
    </location>
</feature>
<organism evidence="4 5">
    <name type="scientific">Necator americanus</name>
    <name type="common">Human hookworm</name>
    <dbReference type="NCBI Taxonomy" id="51031"/>
    <lineage>
        <taxon>Eukaryota</taxon>
        <taxon>Metazoa</taxon>
        <taxon>Ecdysozoa</taxon>
        <taxon>Nematoda</taxon>
        <taxon>Chromadorea</taxon>
        <taxon>Rhabditida</taxon>
        <taxon>Rhabditina</taxon>
        <taxon>Rhabditomorpha</taxon>
        <taxon>Strongyloidea</taxon>
        <taxon>Ancylostomatidae</taxon>
        <taxon>Bunostominae</taxon>
        <taxon>Necator</taxon>
    </lineage>
</organism>
<name>A0ABR1DZZ2_NECAM</name>
<accession>A0ABR1DZZ2</accession>
<dbReference type="PANTHER" id="PTHR45691">
    <property type="entry name" value="PROTEIN DIAPHANOUS"/>
    <property type="match status" value="1"/>
</dbReference>
<dbReference type="Proteomes" id="UP001303046">
    <property type="component" value="Unassembled WGS sequence"/>
</dbReference>
<dbReference type="Pfam" id="PF26583">
    <property type="entry name" value="Spectrin_YLPM1"/>
    <property type="match status" value="1"/>
</dbReference>
<feature type="compositionally biased region" description="Pro residues" evidence="2">
    <location>
        <begin position="243"/>
        <end position="260"/>
    </location>
</feature>
<gene>
    <name evidence="4" type="primary">Necator_chrV.g19176</name>
    <name evidence="4" type="ORF">RB195_014384</name>
</gene>
<dbReference type="PANTHER" id="PTHR45691:SF6">
    <property type="entry name" value="PROTEIN DIAPHANOUS"/>
    <property type="match status" value="1"/>
</dbReference>
<proteinExistence type="predicted"/>
<dbReference type="InterPro" id="IPR058903">
    <property type="entry name" value="Spectrin_YLPM1-like"/>
</dbReference>
<evidence type="ECO:0000256" key="2">
    <source>
        <dbReference type="SAM" id="MobiDB-lite"/>
    </source>
</evidence>
<reference evidence="4 5" key="1">
    <citation type="submission" date="2023-08" db="EMBL/GenBank/DDBJ databases">
        <title>A Necator americanus chromosomal reference genome.</title>
        <authorList>
            <person name="Ilik V."/>
            <person name="Petrzelkova K.J."/>
            <person name="Pardy F."/>
            <person name="Fuh T."/>
            <person name="Niatou-Singa F.S."/>
            <person name="Gouil Q."/>
            <person name="Baker L."/>
            <person name="Ritchie M.E."/>
            <person name="Jex A.R."/>
            <person name="Gazzola D."/>
            <person name="Li H."/>
            <person name="Toshio Fujiwara R."/>
            <person name="Zhan B."/>
            <person name="Aroian R.V."/>
            <person name="Pafco B."/>
            <person name="Schwarz E.M."/>
        </authorList>
    </citation>
    <scope>NUCLEOTIDE SEQUENCE [LARGE SCALE GENOMIC DNA]</scope>
    <source>
        <strain evidence="4 5">Aroian</strain>
        <tissue evidence="4">Whole animal</tissue>
    </source>
</reference>
<protein>
    <recommendedName>
        <fullName evidence="3">YLPM1-like spectrin repeat domain-containing protein</fullName>
    </recommendedName>
</protein>
<sequence length="332" mass="37105">MTTSLMPHDHEGGSEEGTNKSGIWQLYSEVSSALIHIWFENFHPLRLYTPLRMSTSSVKKSSAEEELEKQYRDYKAQFDQWKEKNKSSVGTEAYDAYVKQFQEWEKDVEKRRKSLREKAEREANELRVQKEEEEKAKLIQEAKEAEAAAAYAQSQQAYMAHHQAALEQEQQRIQAQQQAAQLVQVVAQQQQQFAHPPPSLVAQVPAQVPHGQGDLNAENVFKEMVNVVMGGAAAALGTTVTQQPPPAMPGAPGPAGPPPQLWGNAKTTYDVKDPLFLRWGARAAPAHNPPVIRPPMPVGPCWMVENALKERKMAIAPAHLPPPMFIQPPPML</sequence>